<dbReference type="Gene3D" id="1.25.40.10">
    <property type="entry name" value="Tetratricopeptide repeat domain"/>
    <property type="match status" value="1"/>
</dbReference>
<dbReference type="InterPro" id="IPR011990">
    <property type="entry name" value="TPR-like_helical_dom_sf"/>
</dbReference>
<feature type="transmembrane region" description="Helical" evidence="1">
    <location>
        <begin position="17"/>
        <end position="35"/>
    </location>
</feature>
<accession>A0A934R0F5</accession>
<keyword evidence="1" id="KW-1133">Transmembrane helix</keyword>
<dbReference type="AlphaFoldDB" id="A0A934R0F5"/>
<dbReference type="Pfam" id="PF13174">
    <property type="entry name" value="TPR_6"/>
    <property type="match status" value="1"/>
</dbReference>
<keyword evidence="1" id="KW-0472">Membrane</keyword>
<dbReference type="SUPFAM" id="SSF48452">
    <property type="entry name" value="TPR-like"/>
    <property type="match status" value="1"/>
</dbReference>
<dbReference type="Proteomes" id="UP000600139">
    <property type="component" value="Unassembled WGS sequence"/>
</dbReference>
<dbReference type="InterPro" id="IPR019734">
    <property type="entry name" value="TPR_rpt"/>
</dbReference>
<sequence>MLPPYRGDVAPCGMMKWIMYLVLAVLCGFAWNAYAKKGKEMDDLRHKIEEIRNKGDSDTDDLVPGMETDLKAMEDSRTVNGIFLTFLGAGFAGIFFVTTLLPFFAQMLSQGMIGSNEKVEKDAMSTARSLVAQGDYQGAIEAYKQAAAADPLNRLPWVEIVKLQKEQLEDPQAAIATIRHALESQEWEVNDAAYFLFRLAELYDEVEGDRASAVAIMNQVIEQFPSTRHSANAAHKLHEWSTQDASGNLAAEEAAFLAKMKNNPNGPQ</sequence>
<protein>
    <submittedName>
        <fullName evidence="2">Tetratricopeptide repeat protein</fullName>
    </submittedName>
</protein>
<evidence type="ECO:0000256" key="1">
    <source>
        <dbReference type="SAM" id="Phobius"/>
    </source>
</evidence>
<keyword evidence="3" id="KW-1185">Reference proteome</keyword>
<organism evidence="2 3">
    <name type="scientific">Luteolibacter yonseiensis</name>
    <dbReference type="NCBI Taxonomy" id="1144680"/>
    <lineage>
        <taxon>Bacteria</taxon>
        <taxon>Pseudomonadati</taxon>
        <taxon>Verrucomicrobiota</taxon>
        <taxon>Verrucomicrobiia</taxon>
        <taxon>Verrucomicrobiales</taxon>
        <taxon>Verrucomicrobiaceae</taxon>
        <taxon>Luteolibacter</taxon>
    </lineage>
</organism>
<dbReference type="EMBL" id="JAENIK010000004">
    <property type="protein sequence ID" value="MBK1814454.1"/>
    <property type="molecule type" value="Genomic_DNA"/>
</dbReference>
<feature type="transmembrane region" description="Helical" evidence="1">
    <location>
        <begin position="81"/>
        <end position="105"/>
    </location>
</feature>
<evidence type="ECO:0000313" key="2">
    <source>
        <dbReference type="EMBL" id="MBK1814454.1"/>
    </source>
</evidence>
<keyword evidence="1" id="KW-0812">Transmembrane</keyword>
<gene>
    <name evidence="2" type="ORF">JIN84_02440</name>
</gene>
<proteinExistence type="predicted"/>
<reference evidence="2" key="1">
    <citation type="submission" date="2021-01" db="EMBL/GenBank/DDBJ databases">
        <title>Modified the classification status of verrucomicrobia.</title>
        <authorList>
            <person name="Feng X."/>
        </authorList>
    </citation>
    <scope>NUCLEOTIDE SEQUENCE</scope>
    <source>
        <strain evidence="2">JCM 18052</strain>
    </source>
</reference>
<comment type="caution">
    <text evidence="2">The sequence shown here is derived from an EMBL/GenBank/DDBJ whole genome shotgun (WGS) entry which is preliminary data.</text>
</comment>
<name>A0A934R0F5_9BACT</name>
<evidence type="ECO:0000313" key="3">
    <source>
        <dbReference type="Proteomes" id="UP000600139"/>
    </source>
</evidence>